<reference evidence="1 2" key="1">
    <citation type="submission" date="2015-11" db="EMBL/GenBank/DDBJ databases">
        <title>Draft Genome Sequence of the Strain BR 10303 (Bradyrhizobium sp.) isolated from nodules of Centrolobium paraense.</title>
        <authorList>
            <person name="Zelli J.E."/>
            <person name="Simoes-Araujo J.L."/>
            <person name="Barauna A.C."/>
            <person name="Silva K."/>
        </authorList>
    </citation>
    <scope>NUCLEOTIDE SEQUENCE [LARGE SCALE GENOMIC DNA]</scope>
    <source>
        <strain evidence="1 2">BR 10303</strain>
    </source>
</reference>
<gene>
    <name evidence="1" type="ORF">AS156_16265</name>
</gene>
<organism evidence="1 2">
    <name type="scientific">Bradyrhizobium macuxiense</name>
    <dbReference type="NCBI Taxonomy" id="1755647"/>
    <lineage>
        <taxon>Bacteria</taxon>
        <taxon>Pseudomonadati</taxon>
        <taxon>Pseudomonadota</taxon>
        <taxon>Alphaproteobacteria</taxon>
        <taxon>Hyphomicrobiales</taxon>
        <taxon>Nitrobacteraceae</taxon>
        <taxon>Bradyrhizobium</taxon>
    </lineage>
</organism>
<name>A0A120FJM5_9BRAD</name>
<dbReference type="EMBL" id="LNCU01000102">
    <property type="protein sequence ID" value="KWV49294.1"/>
    <property type="molecule type" value="Genomic_DNA"/>
</dbReference>
<comment type="caution">
    <text evidence="1">The sequence shown here is derived from an EMBL/GenBank/DDBJ whole genome shotgun (WGS) entry which is preliminary data.</text>
</comment>
<evidence type="ECO:0000313" key="2">
    <source>
        <dbReference type="Proteomes" id="UP000057737"/>
    </source>
</evidence>
<protein>
    <submittedName>
        <fullName evidence="1">Uncharacterized protein</fullName>
    </submittedName>
</protein>
<dbReference type="Proteomes" id="UP000057737">
    <property type="component" value="Unassembled WGS sequence"/>
</dbReference>
<dbReference type="AlphaFoldDB" id="A0A120FJM5"/>
<proteinExistence type="predicted"/>
<keyword evidence="2" id="KW-1185">Reference proteome</keyword>
<sequence>MLWSKGEIQFVCPWRVAHKSWGIRGGAKAQNRNSATVVARAILTFFHSLHSSLIVLPTAVAVFASVVATP</sequence>
<accession>A0A120FJM5</accession>
<evidence type="ECO:0000313" key="1">
    <source>
        <dbReference type="EMBL" id="KWV49294.1"/>
    </source>
</evidence>